<keyword evidence="3 5" id="KW-0133">Cell shape</keyword>
<dbReference type="NCBIfam" id="TIGR00219">
    <property type="entry name" value="mreC"/>
    <property type="match status" value="1"/>
</dbReference>
<accession>F4LW15</accession>
<keyword evidence="7" id="KW-0472">Membrane</keyword>
<dbReference type="InterPro" id="IPR007221">
    <property type="entry name" value="MreC"/>
</dbReference>
<dbReference type="EMBL" id="HF563609">
    <property type="protein sequence ID" value="CDI40773.1"/>
    <property type="molecule type" value="Genomic_DNA"/>
</dbReference>
<evidence type="ECO:0000256" key="6">
    <source>
        <dbReference type="SAM" id="Coils"/>
    </source>
</evidence>
<feature type="transmembrane region" description="Helical" evidence="7">
    <location>
        <begin position="12"/>
        <end position="30"/>
    </location>
</feature>
<sequence length="283" mass="31842">MVLLQRLLKNRKWLILVLLLIISIMIVDITSNRETVFKNFEIPVITALSPAQKILSKIGFDIKDKLNTIPQIFYLKEENEALKQQVAELLQYKQNLLEYQRENTDLRNLLGLKDKNLQYDLEAAEVIARDTGNWFNVILIDKGEKQGLKKDMAVITNEGLVGSIISTTANTSKVMLITDERSSVSAMLQRTRDNGIIKGSIDTAPRGYLKMDFLSQDANLVKGDIVISSGLGGLVPKGIVIGEVVETEKESYELMQYAIVKPAVDFLKLERVFVIKGEKEADQ</sequence>
<dbReference type="GO" id="GO:0005886">
    <property type="term" value="C:plasma membrane"/>
    <property type="evidence" value="ECO:0007669"/>
    <property type="project" value="TreeGrafter"/>
</dbReference>
<evidence type="ECO:0000313" key="9">
    <source>
        <dbReference type="EMBL" id="CDI40773.1"/>
    </source>
</evidence>
<evidence type="ECO:0000256" key="3">
    <source>
        <dbReference type="ARBA" id="ARBA00022960"/>
    </source>
</evidence>
<dbReference type="HOGENOM" id="CLU_042663_1_0_9"/>
<dbReference type="STRING" id="1209989.TepRe1_1538"/>
<feature type="domain" description="Rod shape-determining protein MreC beta-barrel core" evidence="8">
    <location>
        <begin position="126"/>
        <end position="276"/>
    </location>
</feature>
<keyword evidence="7" id="KW-1133">Transmembrane helix</keyword>
<evidence type="ECO:0000313" key="10">
    <source>
        <dbReference type="Proteomes" id="UP000010802"/>
    </source>
</evidence>
<dbReference type="GO" id="GO:0008360">
    <property type="term" value="P:regulation of cell shape"/>
    <property type="evidence" value="ECO:0007669"/>
    <property type="project" value="UniProtKB-KW"/>
</dbReference>
<keyword evidence="6" id="KW-0175">Coiled coil</keyword>
<evidence type="ECO:0000259" key="8">
    <source>
        <dbReference type="Pfam" id="PF04085"/>
    </source>
</evidence>
<evidence type="ECO:0000256" key="7">
    <source>
        <dbReference type="SAM" id="Phobius"/>
    </source>
</evidence>
<evidence type="ECO:0000256" key="4">
    <source>
        <dbReference type="ARBA" id="ARBA00032089"/>
    </source>
</evidence>
<dbReference type="InterPro" id="IPR042175">
    <property type="entry name" value="Cell/Rod_MreC_2"/>
</dbReference>
<dbReference type="Gene3D" id="2.40.10.350">
    <property type="entry name" value="Rod shape-determining protein MreC, domain 2"/>
    <property type="match status" value="1"/>
</dbReference>
<keyword evidence="10" id="KW-1185">Reference proteome</keyword>
<dbReference type="PANTHER" id="PTHR34138:SF1">
    <property type="entry name" value="CELL SHAPE-DETERMINING PROTEIN MREC"/>
    <property type="match status" value="1"/>
</dbReference>
<dbReference type="InterPro" id="IPR055342">
    <property type="entry name" value="MreC_beta-barrel_core"/>
</dbReference>
<reference evidence="10" key="1">
    <citation type="journal article" date="2013" name="Genome Announc.">
        <title>First genome sequence of a syntrophic acetate-oxidizing bacterium, Tepidanaerobacter acetatoxydans strain Re1.</title>
        <authorList>
            <person name="Manzoor S."/>
            <person name="Bongcam-Rudloff E."/>
            <person name="Schnurer A."/>
            <person name="Muller B."/>
        </authorList>
    </citation>
    <scope>NUCLEOTIDE SEQUENCE [LARGE SCALE GENOMIC DNA]</scope>
    <source>
        <strain evidence="10">Re1</strain>
    </source>
</reference>
<name>F4LW15_TEPAE</name>
<dbReference type="InterPro" id="IPR042177">
    <property type="entry name" value="Cell/Rod_1"/>
</dbReference>
<keyword evidence="7" id="KW-0812">Transmembrane</keyword>
<dbReference type="Pfam" id="PF04085">
    <property type="entry name" value="MreC"/>
    <property type="match status" value="1"/>
</dbReference>
<proteinExistence type="inferred from homology"/>
<comment type="function">
    <text evidence="5">Involved in formation and maintenance of cell shape.</text>
</comment>
<dbReference type="eggNOG" id="COG1792">
    <property type="taxonomic scope" value="Bacteria"/>
</dbReference>
<dbReference type="Gene3D" id="2.40.10.340">
    <property type="entry name" value="Rod shape-determining protein MreC, domain 1"/>
    <property type="match status" value="1"/>
</dbReference>
<comment type="similarity">
    <text evidence="1 5">Belongs to the MreC family.</text>
</comment>
<dbReference type="AlphaFoldDB" id="F4LW15"/>
<dbReference type="PIRSF" id="PIRSF038471">
    <property type="entry name" value="MreC"/>
    <property type="match status" value="1"/>
</dbReference>
<dbReference type="PANTHER" id="PTHR34138">
    <property type="entry name" value="CELL SHAPE-DETERMINING PROTEIN MREC"/>
    <property type="match status" value="1"/>
</dbReference>
<dbReference type="RefSeq" id="WP_013778606.1">
    <property type="nucleotide sequence ID" value="NC_015519.1"/>
</dbReference>
<gene>
    <name evidence="9" type="ordered locus">TEPIRE1_1652</name>
</gene>
<feature type="coiled-coil region" evidence="6">
    <location>
        <begin position="75"/>
        <end position="109"/>
    </location>
</feature>
<protein>
    <recommendedName>
        <fullName evidence="2 5">Cell shape-determining protein MreC</fullName>
    </recommendedName>
    <alternativeName>
        <fullName evidence="4 5">Cell shape protein MreC</fullName>
    </alternativeName>
</protein>
<dbReference type="KEGG" id="tae:TepiRe1_1652"/>
<evidence type="ECO:0000256" key="5">
    <source>
        <dbReference type="PIRNR" id="PIRNR038471"/>
    </source>
</evidence>
<dbReference type="Proteomes" id="UP000010802">
    <property type="component" value="Chromosome"/>
</dbReference>
<dbReference type="KEGG" id="tep:TepRe1_1538"/>
<evidence type="ECO:0000256" key="2">
    <source>
        <dbReference type="ARBA" id="ARBA00013855"/>
    </source>
</evidence>
<organism evidence="9 10">
    <name type="scientific">Tepidanaerobacter acetatoxydans (strain DSM 21804 / JCM 16047 / Re1)</name>
    <dbReference type="NCBI Taxonomy" id="1209989"/>
    <lineage>
        <taxon>Bacteria</taxon>
        <taxon>Bacillati</taxon>
        <taxon>Bacillota</taxon>
        <taxon>Clostridia</taxon>
        <taxon>Thermosediminibacterales</taxon>
        <taxon>Tepidanaerobacteraceae</taxon>
        <taxon>Tepidanaerobacter</taxon>
    </lineage>
</organism>
<evidence type="ECO:0000256" key="1">
    <source>
        <dbReference type="ARBA" id="ARBA00009369"/>
    </source>
</evidence>